<dbReference type="Proteomes" id="UP001162483">
    <property type="component" value="Unassembled WGS sequence"/>
</dbReference>
<feature type="non-terminal residue" evidence="2">
    <location>
        <position position="433"/>
    </location>
</feature>
<feature type="compositionally biased region" description="Polar residues" evidence="1">
    <location>
        <begin position="73"/>
        <end position="86"/>
    </location>
</feature>
<accession>A0ABN9CUS3</accession>
<proteinExistence type="predicted"/>
<comment type="caution">
    <text evidence="2">The sequence shown here is derived from an EMBL/GenBank/DDBJ whole genome shotgun (WGS) entry which is preliminary data.</text>
</comment>
<feature type="compositionally biased region" description="Pro residues" evidence="1">
    <location>
        <begin position="104"/>
        <end position="113"/>
    </location>
</feature>
<feature type="region of interest" description="Disordered" evidence="1">
    <location>
        <begin position="370"/>
        <end position="433"/>
    </location>
</feature>
<gene>
    <name evidence="2" type="ORF">SPARVUS_LOCUS5827380</name>
</gene>
<feature type="compositionally biased region" description="Polar residues" evidence="1">
    <location>
        <begin position="291"/>
        <end position="308"/>
    </location>
</feature>
<keyword evidence="3" id="KW-1185">Reference proteome</keyword>
<feature type="region of interest" description="Disordered" evidence="1">
    <location>
        <begin position="1"/>
        <end position="122"/>
    </location>
</feature>
<sequence length="433" mass="44967">MENEASNSDQQSADNKRSSDSPGDSASSEPSAQHSSAVPAADVCRTAAAPYAADSSSATASAAPEQRSAPEPGSSTAGRIGGQQSDPYRDPAESVPGDNDEPDQLPPDHPAPPDCQLHPGSGIWNSQQAVLLGNASSPALSASQAQMYLRAQMLIFTPAATVSSIQSDVSSASSSSQPVSTQVQNLTVRGTVGETTQLPTLAMKPAALSLHHVTKPAGYVGSHMAESHKKGEPPGTDSQTPTGRTTHAIIAPAYSPQLVSEPKPVLHQIVLQKSPSLQPRPVLPLTQPLTHQPQVSQGLSSPPITSQAPLVPPSSYVESNKQKANPIPPSSFGGQDGAVQCRLLPPSSAVIFQIPNTRTATPPLQDNLRKHCESHRTQPQSSVQIPPTTPTNRTTDNHQATPHDPGQNIQAKLISSPPLDMTSGNGSAPLPAA</sequence>
<feature type="region of interest" description="Disordered" evidence="1">
    <location>
        <begin position="222"/>
        <end position="244"/>
    </location>
</feature>
<dbReference type="EMBL" id="CATNWA010012688">
    <property type="protein sequence ID" value="CAI9563930.1"/>
    <property type="molecule type" value="Genomic_DNA"/>
</dbReference>
<reference evidence="2" key="1">
    <citation type="submission" date="2023-05" db="EMBL/GenBank/DDBJ databases">
        <authorList>
            <person name="Stuckert A."/>
        </authorList>
    </citation>
    <scope>NUCLEOTIDE SEQUENCE</scope>
</reference>
<feature type="region of interest" description="Disordered" evidence="1">
    <location>
        <begin position="291"/>
        <end position="334"/>
    </location>
</feature>
<protein>
    <submittedName>
        <fullName evidence="2">Uncharacterized protein</fullName>
    </submittedName>
</protein>
<evidence type="ECO:0000313" key="3">
    <source>
        <dbReference type="Proteomes" id="UP001162483"/>
    </source>
</evidence>
<feature type="compositionally biased region" description="Polar residues" evidence="1">
    <location>
        <begin position="1"/>
        <end position="13"/>
    </location>
</feature>
<feature type="compositionally biased region" description="Low complexity" evidence="1">
    <location>
        <begin position="20"/>
        <end position="37"/>
    </location>
</feature>
<evidence type="ECO:0000256" key="1">
    <source>
        <dbReference type="SAM" id="MobiDB-lite"/>
    </source>
</evidence>
<evidence type="ECO:0000313" key="2">
    <source>
        <dbReference type="EMBL" id="CAI9563930.1"/>
    </source>
</evidence>
<feature type="compositionally biased region" description="Low complexity" evidence="1">
    <location>
        <begin position="47"/>
        <end position="63"/>
    </location>
</feature>
<organism evidence="2 3">
    <name type="scientific">Staurois parvus</name>
    <dbReference type="NCBI Taxonomy" id="386267"/>
    <lineage>
        <taxon>Eukaryota</taxon>
        <taxon>Metazoa</taxon>
        <taxon>Chordata</taxon>
        <taxon>Craniata</taxon>
        <taxon>Vertebrata</taxon>
        <taxon>Euteleostomi</taxon>
        <taxon>Amphibia</taxon>
        <taxon>Batrachia</taxon>
        <taxon>Anura</taxon>
        <taxon>Neobatrachia</taxon>
        <taxon>Ranoidea</taxon>
        <taxon>Ranidae</taxon>
        <taxon>Staurois</taxon>
    </lineage>
</organism>
<name>A0ABN9CUS3_9NEOB</name>